<evidence type="ECO:0000259" key="2">
    <source>
        <dbReference type="Pfam" id="PF07883"/>
    </source>
</evidence>
<dbReference type="PANTHER" id="PTHR36156">
    <property type="entry name" value="SLR2101 PROTEIN"/>
    <property type="match status" value="1"/>
</dbReference>
<dbReference type="RefSeq" id="WP_119516313.1">
    <property type="nucleotide sequence ID" value="NZ_NQYH01000007.1"/>
</dbReference>
<name>A0A3A1YWB7_9BURK</name>
<comment type="caution">
    <text evidence="3">The sequence shown here is derived from an EMBL/GenBank/DDBJ whole genome shotgun (WGS) entry which is preliminary data.</text>
</comment>
<dbReference type="InterPro" id="IPR011051">
    <property type="entry name" value="RmlC_Cupin_sf"/>
</dbReference>
<gene>
    <name evidence="3" type="ORF">CJP73_09900</name>
</gene>
<evidence type="ECO:0000313" key="4">
    <source>
        <dbReference type="Proteomes" id="UP000266206"/>
    </source>
</evidence>
<dbReference type="CDD" id="cd02236">
    <property type="entry name" value="cupin_CV2614-like"/>
    <property type="match status" value="1"/>
</dbReference>
<dbReference type="InterPro" id="IPR014710">
    <property type="entry name" value="RmlC-like_jellyroll"/>
</dbReference>
<reference evidence="3 4" key="1">
    <citation type="submission" date="2017-08" db="EMBL/GenBank/DDBJ databases">
        <title>Pusillimonas indicus sp. nov., a member of the family Alcaligenaceae isolated from surface seawater.</title>
        <authorList>
            <person name="Li J."/>
        </authorList>
    </citation>
    <scope>NUCLEOTIDE SEQUENCE [LARGE SCALE GENOMIC DNA]</scope>
    <source>
        <strain evidence="3 4">L52-1-41</strain>
    </source>
</reference>
<feature type="domain" description="Cupin type-2" evidence="2">
    <location>
        <begin position="67"/>
        <end position="132"/>
    </location>
</feature>
<proteinExistence type="predicted"/>
<keyword evidence="1" id="KW-0732">Signal</keyword>
<accession>A0A3A1YWB7</accession>
<dbReference type="InterPro" id="IPR047142">
    <property type="entry name" value="OryJ/VirC-like"/>
</dbReference>
<dbReference type="Proteomes" id="UP000266206">
    <property type="component" value="Unassembled WGS sequence"/>
</dbReference>
<protein>
    <recommendedName>
        <fullName evidence="2">Cupin type-2 domain-containing protein</fullName>
    </recommendedName>
</protein>
<dbReference type="Gene3D" id="2.60.120.10">
    <property type="entry name" value="Jelly Rolls"/>
    <property type="match status" value="1"/>
</dbReference>
<evidence type="ECO:0000313" key="3">
    <source>
        <dbReference type="EMBL" id="RIY40754.1"/>
    </source>
</evidence>
<feature type="chain" id="PRO_5017365906" description="Cupin type-2 domain-containing protein" evidence="1">
    <location>
        <begin position="22"/>
        <end position="147"/>
    </location>
</feature>
<dbReference type="OrthoDB" id="287220at2"/>
<dbReference type="InterPro" id="IPR013096">
    <property type="entry name" value="Cupin_2"/>
</dbReference>
<dbReference type="PANTHER" id="PTHR36156:SF2">
    <property type="entry name" value="CUPIN TYPE-2 DOMAIN-CONTAINING PROTEIN"/>
    <property type="match status" value="1"/>
</dbReference>
<dbReference type="Pfam" id="PF07883">
    <property type="entry name" value="Cupin_2"/>
    <property type="match status" value="1"/>
</dbReference>
<feature type="signal peptide" evidence="1">
    <location>
        <begin position="1"/>
        <end position="21"/>
    </location>
</feature>
<evidence type="ECO:0000256" key="1">
    <source>
        <dbReference type="SAM" id="SignalP"/>
    </source>
</evidence>
<organism evidence="3 4">
    <name type="scientific">Neopusillimonas maritima</name>
    <dbReference type="NCBI Taxonomy" id="2026239"/>
    <lineage>
        <taxon>Bacteria</taxon>
        <taxon>Pseudomonadati</taxon>
        <taxon>Pseudomonadota</taxon>
        <taxon>Betaproteobacteria</taxon>
        <taxon>Burkholderiales</taxon>
        <taxon>Alcaligenaceae</taxon>
        <taxon>Neopusillimonas</taxon>
    </lineage>
</organism>
<dbReference type="AlphaFoldDB" id="A0A3A1YWB7"/>
<dbReference type="SUPFAM" id="SSF51182">
    <property type="entry name" value="RmlC-like cupins"/>
    <property type="match status" value="1"/>
</dbReference>
<dbReference type="EMBL" id="NQYH01000007">
    <property type="protein sequence ID" value="RIY40754.1"/>
    <property type="molecule type" value="Genomic_DNA"/>
</dbReference>
<sequence>MKRCLCLYLLALQCWAGSAFAADALQKNKNESNSVKVETLMKTTQSWDGVDYGPYPTGRPEISILKIEIPPNTTLPWHTHPMPNAAYVVRGSLTVETQSGQKLMLSEGDALPETVGTVHRGTSGSQAVELIVFYAGVKGQSLNGPGH</sequence>